<evidence type="ECO:0000256" key="4">
    <source>
        <dbReference type="ARBA" id="ARBA00023242"/>
    </source>
</evidence>
<reference evidence="5" key="1">
    <citation type="submission" date="2023-03" db="EMBL/GenBank/DDBJ databases">
        <title>Chromosome-level genomes of two armyworms, Mythimna separata and Mythimna loreyi, provide insights into the biosynthesis and reception of sex pheromones.</title>
        <authorList>
            <person name="Zhao H."/>
        </authorList>
    </citation>
    <scope>NUCLEOTIDE SEQUENCE</scope>
    <source>
        <strain evidence="5">BeijingLab</strain>
        <tissue evidence="5">Pupa</tissue>
    </source>
</reference>
<evidence type="ECO:0000313" key="6">
    <source>
        <dbReference type="Proteomes" id="UP001231518"/>
    </source>
</evidence>
<evidence type="ECO:0000256" key="2">
    <source>
        <dbReference type="ARBA" id="ARBA00005892"/>
    </source>
</evidence>
<dbReference type="GO" id="GO:0017056">
    <property type="term" value="F:structural constituent of nuclear pore"/>
    <property type="evidence" value="ECO:0007669"/>
    <property type="project" value="TreeGrafter"/>
</dbReference>
<comment type="similarity">
    <text evidence="2">Belongs to the NUP186/NUP192/NUP205 family.</text>
</comment>
<comment type="subcellular location">
    <subcellularLocation>
        <location evidence="1">Nucleus</location>
    </subcellularLocation>
</comment>
<protein>
    <recommendedName>
        <fullName evidence="7">Nuclear pore complex protein Nup205</fullName>
    </recommendedName>
</protein>
<dbReference type="PANTHER" id="PTHR31344:SF0">
    <property type="entry name" value="NUCLEAR PORE COMPLEX PROTEIN NUP205"/>
    <property type="match status" value="1"/>
</dbReference>
<sequence>MDINEGTTADDLWTPYKELVSVVEGYLAHEGKGAPYAVHTFESVLRRHKQTFLALFKNPAKNPTSRDEIRRGITEGVTLPSVGRTLLSKELVDEAVIISDMYNVSEYLALELLHTAQRQSPRHPGLPRGLVAVLLYYDGRRALVQALKELVMARDGVCWSINAREEIVSYVSRYVEQLIADGLLGNALDALRRFTLEVEMELLQNNRALPPGRHHATLVSTIESSRKLLAGVVFAASAQRGLSRDIILRLISEQTTSPTQGATGALDEISLGLQMALLYALDLSVLHRREDGEELAKKLPLIQDPELISVLLDELSGSGEQGRGAGVRALCQLALGLALAALKRAPQSLLRRGNAPHLKCELLDQDEMLVDAAIDGKVFEYLDEAILSTELVSKEEYYQRRVHTLITDFIVLMHSKLMEMRVKADEAARAVQMYASEGLTPPGGAGGSRTRLDALLRCVERLYARDPLGLRHDYWQACQAHQHPHTQRSGGRAATLYKFVRLSGEVVCGALLAAYLRALASLAVPRHTWALLAKRDALSAYHLLTALARYHSNLRADPAPFSAHAHAAAMGASAIVTPAARPGKMLVRQEEVEALIAALKLIASVAREDHAACAAICENLQWDAVNCMFGLICCHIPLQLKAELCTTLAALGGTPATAGRVWAALEAAHLVSTTNDKRALNAELHEVECRIEEYPLSRAFLVLLDSLCAAAPLPRALGAGARAPGLDPYVEHALNRLALPAPHRPYAKPTEKWQMLSLCFRLFARWLESYEPSPSDFPPAGREPDTNPPPGFRLLLQLHTKSELLRLLLAALDEAHQLLDSPNPAKVYIEQSLISILQIMERALALERPLQTAAADAGRSVLIVPLSKLILAPEGPDNNCRLVTCCKVLAHVSTLPAAAARAVALLVRALNTPAAARHLLASITHRHALAAEIRYGFVECLEAEEWSEPVVQAEGGTATPSSTPEPGNYVRQAKEGVLVLLQHVLPTAPPNFAHFLLGYSLNDDVSRSQLNEAGSGGYPRTCLHSILDILEQHIASHNQQHREANNLVESCYRLVYWLCARPNTSAPILRFLRTRDYFLSRHVKATVDLKCASVVTLSARSWVLRACACEAGAAAATRQHAALSALLTALTHTAHHPTQEWEWCLLRRTLEELPVSVEPAVEPRWELFQAQQLRQAIASCDLPTGLGGKRISVSRVHALLTRELAALHATAPQRNLVATEIQKVLDYVTEVNRQRNLAATLTHYYDSWRQLTEILFCVAPHDILSLESRKNLLLNILQDLLNKIPPSEVLPQLGNLASGTVLLLLVNLRHCYILQKRESNQKSSEFEMSFFGPSNQIMQTNSLTLKFILHKILSWILVSGGSTQKMRVNLYGALLNYLNIVNLKSSAADPEEESLSNTYVSRLDSSKARPSREESALKSMVIDVISEFGENLCSIVCGDCIGAGHDVCRMVALACLDTLIDINPRTDWMHTLTNQGYLRSLIDSLLQDDEGLKETLEPNPKSLRVLYVYESKMGLLIKMAGTRAGAETLLSQGALGCLAALTALAAHPDIHTGYGAHKDTEFVPSVANRFRQILVPALSLCDALLTTLGPQNHSCVLHVTHALLSHVECIDAVLRAAHPNSPMELLIEVEAITSVIGRASNREVFGGAQVSEPTALQPSAAAAARVRWLMLALLARFHRPASDLPDHTQTRLLYYKIVCNLLTYARNIMCDSSGRAVSGVCVEGGACARLLALLQHLVRAHAHHDKLLATTRHQLQNLPTMSLDDMRKLLPEDSLSLSPVECRGRAVSVLGARVRTRRAELAACEHALDAALHLLWAHARLLLRVHLPTDDNDNSMLNTSGAWRGSGDELPELRKELIAVFNDRFTEQLLDTAKNQPQVQRGFLEILVKDIKTMIQFSPL</sequence>
<evidence type="ECO:0000256" key="1">
    <source>
        <dbReference type="ARBA" id="ARBA00004123"/>
    </source>
</evidence>
<organism evidence="5 6">
    <name type="scientific">Mythimna separata</name>
    <name type="common">Oriental armyworm</name>
    <name type="synonym">Pseudaletia separata</name>
    <dbReference type="NCBI Taxonomy" id="271217"/>
    <lineage>
        <taxon>Eukaryota</taxon>
        <taxon>Metazoa</taxon>
        <taxon>Ecdysozoa</taxon>
        <taxon>Arthropoda</taxon>
        <taxon>Hexapoda</taxon>
        <taxon>Insecta</taxon>
        <taxon>Pterygota</taxon>
        <taxon>Neoptera</taxon>
        <taxon>Endopterygota</taxon>
        <taxon>Lepidoptera</taxon>
        <taxon>Glossata</taxon>
        <taxon>Ditrysia</taxon>
        <taxon>Noctuoidea</taxon>
        <taxon>Noctuidae</taxon>
        <taxon>Noctuinae</taxon>
        <taxon>Hadenini</taxon>
        <taxon>Mythimna</taxon>
    </lineage>
</organism>
<comment type="caution">
    <text evidence="5">The sequence shown here is derived from an EMBL/GenBank/DDBJ whole genome shotgun (WGS) entry which is preliminary data.</text>
</comment>
<dbReference type="Pfam" id="PF11894">
    <property type="entry name" value="Nup192"/>
    <property type="match status" value="2"/>
</dbReference>
<dbReference type="EMBL" id="JARGEI010000003">
    <property type="protein sequence ID" value="KAJ8734370.1"/>
    <property type="molecule type" value="Genomic_DNA"/>
</dbReference>
<keyword evidence="4" id="KW-0539">Nucleus</keyword>
<evidence type="ECO:0000313" key="5">
    <source>
        <dbReference type="EMBL" id="KAJ8734370.1"/>
    </source>
</evidence>
<evidence type="ECO:0000256" key="3">
    <source>
        <dbReference type="ARBA" id="ARBA00022448"/>
    </source>
</evidence>
<dbReference type="PANTHER" id="PTHR31344">
    <property type="entry name" value="NUCLEAR PORE COMPLEX PROTEIN NUP205"/>
    <property type="match status" value="1"/>
</dbReference>
<keyword evidence="3" id="KW-0813">Transport</keyword>
<gene>
    <name evidence="5" type="ORF">PYW07_014921</name>
</gene>
<dbReference type="Proteomes" id="UP001231518">
    <property type="component" value="Chromosome 5"/>
</dbReference>
<evidence type="ECO:0008006" key="7">
    <source>
        <dbReference type="Google" id="ProtNLM"/>
    </source>
</evidence>
<dbReference type="GO" id="GO:0006999">
    <property type="term" value="P:nuclear pore organization"/>
    <property type="evidence" value="ECO:0007669"/>
    <property type="project" value="TreeGrafter"/>
</dbReference>
<dbReference type="InterPro" id="IPR021827">
    <property type="entry name" value="Nup186/Nup192/Nup205"/>
</dbReference>
<name>A0AAD7Z0N7_MYTSE</name>
<dbReference type="GO" id="GO:0044611">
    <property type="term" value="C:nuclear pore inner ring"/>
    <property type="evidence" value="ECO:0007669"/>
    <property type="project" value="TreeGrafter"/>
</dbReference>
<accession>A0AAD7Z0N7</accession>
<keyword evidence="6" id="KW-1185">Reference proteome</keyword>
<proteinExistence type="inferred from homology"/>